<protein>
    <recommendedName>
        <fullName evidence="4">MSHA pilin protein MshA</fullName>
    </recommendedName>
</protein>
<dbReference type="STRING" id="1219080.VEZ01S_36_00170"/>
<feature type="transmembrane region" description="Helical" evidence="1">
    <location>
        <begin position="12"/>
        <end position="31"/>
    </location>
</feature>
<keyword evidence="1" id="KW-0812">Transmembrane</keyword>
<comment type="caution">
    <text evidence="2">The sequence shown here is derived from an EMBL/GenBank/DDBJ whole genome shotgun (WGS) entry which is preliminary data.</text>
</comment>
<accession>U3B4Q5</accession>
<evidence type="ECO:0000313" key="3">
    <source>
        <dbReference type="Proteomes" id="UP000016562"/>
    </source>
</evidence>
<sequence length="183" mass="19692">MRSQQGFTLIELVVVIVIMATLAVVAAPRFLNLSSNAVEASVNGVEAALKSSLSFADAKIAIDNAKNSIDYLGQTISLTGGMPEASAGTLRALLEIDVPSSWTRNWQTVPCDEPEFCILGNMYPGKNGYVAVPSYPLTPNGGQDRASYIWPRGYVLKSNGCYVFYINEASKEIYHSGSIVSDC</sequence>
<dbReference type="Gene3D" id="3.30.700.10">
    <property type="entry name" value="Glycoprotein, Type 4 Pilin"/>
    <property type="match status" value="1"/>
</dbReference>
<dbReference type="PROSITE" id="PS00409">
    <property type="entry name" value="PROKAR_NTER_METHYL"/>
    <property type="match status" value="1"/>
</dbReference>
<dbReference type="RefSeq" id="WP_021714135.1">
    <property type="nucleotide sequence ID" value="NZ_BATM01000036.1"/>
</dbReference>
<dbReference type="EMBL" id="BATM01000036">
    <property type="protein sequence ID" value="GAD80427.1"/>
    <property type="molecule type" value="Genomic_DNA"/>
</dbReference>
<dbReference type="InterPro" id="IPR012902">
    <property type="entry name" value="N_methyl_site"/>
</dbReference>
<proteinExistence type="predicted"/>
<dbReference type="OrthoDB" id="6227380at2"/>
<gene>
    <name evidence="2" type="ORF">VEZ01S_36_00170</name>
</gene>
<keyword evidence="1" id="KW-0472">Membrane</keyword>
<name>U3B4Q5_9VIBR</name>
<reference evidence="2 3" key="1">
    <citation type="submission" date="2013-09" db="EMBL/GenBank/DDBJ databases">
        <title>Whole genome shotgun sequence of Vibrio ezurae NBRC 102218.</title>
        <authorList>
            <person name="Yoshida I."/>
            <person name="Hosoyama A."/>
            <person name="Numata M."/>
            <person name="Hashimoto M."/>
            <person name="Hosoyama Y."/>
            <person name="Tsuchikane K."/>
            <person name="Noguchi M."/>
            <person name="Hirakata S."/>
            <person name="Ichikawa N."/>
            <person name="Ohji S."/>
            <person name="Yamazoe A."/>
            <person name="Fujita N."/>
        </authorList>
    </citation>
    <scope>NUCLEOTIDE SEQUENCE [LARGE SCALE GENOMIC DNA]</scope>
    <source>
        <strain evidence="2 3">NBRC 102218</strain>
    </source>
</reference>
<dbReference type="NCBIfam" id="TIGR02532">
    <property type="entry name" value="IV_pilin_GFxxxE"/>
    <property type="match status" value="1"/>
</dbReference>
<dbReference type="AlphaFoldDB" id="U3B4Q5"/>
<dbReference type="InterPro" id="IPR045584">
    <property type="entry name" value="Pilin-like"/>
</dbReference>
<dbReference type="Pfam" id="PF07963">
    <property type="entry name" value="N_methyl"/>
    <property type="match status" value="1"/>
</dbReference>
<dbReference type="Proteomes" id="UP000016562">
    <property type="component" value="Unassembled WGS sequence"/>
</dbReference>
<dbReference type="SUPFAM" id="SSF54523">
    <property type="entry name" value="Pili subunits"/>
    <property type="match status" value="1"/>
</dbReference>
<evidence type="ECO:0008006" key="4">
    <source>
        <dbReference type="Google" id="ProtNLM"/>
    </source>
</evidence>
<organism evidence="2 3">
    <name type="scientific">Vibrio ezurae NBRC 102218</name>
    <dbReference type="NCBI Taxonomy" id="1219080"/>
    <lineage>
        <taxon>Bacteria</taxon>
        <taxon>Pseudomonadati</taxon>
        <taxon>Pseudomonadota</taxon>
        <taxon>Gammaproteobacteria</taxon>
        <taxon>Vibrionales</taxon>
        <taxon>Vibrionaceae</taxon>
        <taxon>Vibrio</taxon>
    </lineage>
</organism>
<evidence type="ECO:0000256" key="1">
    <source>
        <dbReference type="SAM" id="Phobius"/>
    </source>
</evidence>
<dbReference type="eggNOG" id="COG2165">
    <property type="taxonomic scope" value="Bacteria"/>
</dbReference>
<evidence type="ECO:0000313" key="2">
    <source>
        <dbReference type="EMBL" id="GAD80427.1"/>
    </source>
</evidence>
<keyword evidence="1" id="KW-1133">Transmembrane helix</keyword>
<keyword evidence="3" id="KW-1185">Reference proteome</keyword>